<evidence type="ECO:0000256" key="1">
    <source>
        <dbReference type="ARBA" id="ARBA00001107"/>
    </source>
</evidence>
<dbReference type="PANTHER" id="PTHR39191">
    <property type="entry name" value="GALACTOSE-1-PHOSPHATE URIDYLYLTRANSFERASE"/>
    <property type="match status" value="1"/>
</dbReference>
<evidence type="ECO:0000313" key="14">
    <source>
        <dbReference type="Proteomes" id="UP000886876"/>
    </source>
</evidence>
<evidence type="ECO:0000256" key="6">
    <source>
        <dbReference type="ARBA" id="ARBA00022679"/>
    </source>
</evidence>
<dbReference type="NCBIfam" id="NF003629">
    <property type="entry name" value="PRK05270.1-2"/>
    <property type="match status" value="1"/>
</dbReference>
<dbReference type="PIRSF" id="PIRSF006005">
    <property type="entry name" value="GalT_BS"/>
    <property type="match status" value="1"/>
</dbReference>
<dbReference type="PROSITE" id="PS01163">
    <property type="entry name" value="GAL_P_UDP_TRANSF_II"/>
    <property type="match status" value="1"/>
</dbReference>
<feature type="domain" description="Galactose-1-phosphate uridyl transferase C-terminal" evidence="12">
    <location>
        <begin position="246"/>
        <end position="443"/>
    </location>
</feature>
<sequence>MTTGRAVDLLVEYCLRKGLVRPEEKTWALNTVLDILRLDSCEHEPEEAGEIDLPAVLDTIMDDAHERGLLPEDSVVYRDLFDTRLMGALTPRPAQVIEKFRELYSISPERATNWYYEFSQDTNYIRRDRIARDVQWKTATEYGELDITINLSKPEKDPRAIAAARNLPASNYPRCQLCAENEGYAGRVNHPARQNHRIIPITINDSPWFMQYSPYVYYNEHCIVLNSVHTPMKIDEPCFRKLLDFVRQFPHYFVGSNADLPIVGGSILAHDHFQGGRYTFAMEKAPVELPVRIRGFEDVEAGIVKWPMSVLRIRSAEPERLIRLATHVLDAWRGWTDEAAFIYAETDGEPHNTITPIARRRGGDYELDLVLRNNITTEEHPLGVYHPHAELHHIKKENIGLIEVMGLAVLPARLKTELAEVCTKLLAGEDLRSDELTASHADWVESWAGDCELTGANIQQIVRRQTGLVFAKVLEHAGVYKRTEEGRTAFMRFIDAL</sequence>
<gene>
    <name evidence="10 13" type="primary">galT</name>
    <name evidence="13" type="ORF">IAD42_01895</name>
</gene>
<evidence type="ECO:0000256" key="10">
    <source>
        <dbReference type="HAMAP-Rule" id="MF_00571"/>
    </source>
</evidence>
<dbReference type="GO" id="GO:0005737">
    <property type="term" value="C:cytoplasm"/>
    <property type="evidence" value="ECO:0007669"/>
    <property type="project" value="UniProtKB-SubCell"/>
</dbReference>
<comment type="caution">
    <text evidence="13">The sequence shown here is derived from an EMBL/GenBank/DDBJ whole genome shotgun (WGS) entry which is preliminary data.</text>
</comment>
<name>A0A9D1G390_9FIRM</name>
<evidence type="ECO:0000256" key="7">
    <source>
        <dbReference type="ARBA" id="ARBA00022695"/>
    </source>
</evidence>
<dbReference type="PANTHER" id="PTHR39191:SF1">
    <property type="entry name" value="DUF4922 DOMAIN-CONTAINING PROTEIN"/>
    <property type="match status" value="1"/>
</dbReference>
<dbReference type="InterPro" id="IPR000766">
    <property type="entry name" value="GalP_uridyl_Trfase_II"/>
</dbReference>
<reference evidence="13" key="1">
    <citation type="submission" date="2020-10" db="EMBL/GenBank/DDBJ databases">
        <authorList>
            <person name="Gilroy R."/>
        </authorList>
    </citation>
    <scope>NUCLEOTIDE SEQUENCE</scope>
    <source>
        <strain evidence="13">ChiHecec3B27-6122</strain>
    </source>
</reference>
<dbReference type="NCBIfam" id="TIGR01239">
    <property type="entry name" value="galT_2"/>
    <property type="match status" value="1"/>
</dbReference>
<dbReference type="GO" id="GO:0008108">
    <property type="term" value="F:UDP-glucose:hexose-1-phosphate uridylyltransferase activity"/>
    <property type="evidence" value="ECO:0007669"/>
    <property type="project" value="UniProtKB-UniRule"/>
</dbReference>
<organism evidence="13 14">
    <name type="scientific">Candidatus Scatomorpha pullistercoris</name>
    <dbReference type="NCBI Taxonomy" id="2840929"/>
    <lineage>
        <taxon>Bacteria</taxon>
        <taxon>Bacillati</taxon>
        <taxon>Bacillota</taxon>
        <taxon>Clostridia</taxon>
        <taxon>Eubacteriales</taxon>
        <taxon>Candidatus Scatomorpha</taxon>
    </lineage>
</organism>
<evidence type="ECO:0000256" key="8">
    <source>
        <dbReference type="ARBA" id="ARBA00023144"/>
    </source>
</evidence>
<evidence type="ECO:0000256" key="9">
    <source>
        <dbReference type="ARBA" id="ARBA00023277"/>
    </source>
</evidence>
<evidence type="ECO:0000256" key="3">
    <source>
        <dbReference type="ARBA" id="ARBA00004947"/>
    </source>
</evidence>
<keyword evidence="7 10" id="KW-0548">Nucleotidyltransferase</keyword>
<keyword evidence="6 10" id="KW-0808">Transferase</keyword>
<dbReference type="GO" id="GO:0006012">
    <property type="term" value="P:galactose metabolic process"/>
    <property type="evidence" value="ECO:0007669"/>
    <property type="project" value="UniProtKB-UniRule"/>
</dbReference>
<dbReference type="Pfam" id="PF01087">
    <property type="entry name" value="GalP_UDP_transf"/>
    <property type="match status" value="1"/>
</dbReference>
<accession>A0A9D1G390</accession>
<evidence type="ECO:0000259" key="12">
    <source>
        <dbReference type="Pfam" id="PF02744"/>
    </source>
</evidence>
<dbReference type="InterPro" id="IPR023425">
    <property type="entry name" value="GalP_uridyl_Trfase_II_CS"/>
</dbReference>
<dbReference type="HAMAP" id="MF_00571">
    <property type="entry name" value="GalP_UDP_trans"/>
    <property type="match status" value="1"/>
</dbReference>
<keyword evidence="5 10" id="KW-0963">Cytoplasm</keyword>
<evidence type="ECO:0000256" key="5">
    <source>
        <dbReference type="ARBA" id="ARBA00022490"/>
    </source>
</evidence>
<comment type="subcellular location">
    <subcellularLocation>
        <location evidence="2 10">Cytoplasm</location>
    </subcellularLocation>
</comment>
<dbReference type="InterPro" id="IPR005850">
    <property type="entry name" value="GalP_Utransf_C"/>
</dbReference>
<evidence type="ECO:0000256" key="4">
    <source>
        <dbReference type="ARBA" id="ARBA00008706"/>
    </source>
</evidence>
<dbReference type="EC" id="2.7.7.12" evidence="10"/>
<dbReference type="Pfam" id="PF02744">
    <property type="entry name" value="GalP_UDP_tr_C"/>
    <property type="match status" value="1"/>
</dbReference>
<comment type="catalytic activity">
    <reaction evidence="1 10">
        <text>alpha-D-galactose 1-phosphate + UDP-alpha-D-glucose = alpha-D-glucose 1-phosphate + UDP-alpha-D-galactose</text>
        <dbReference type="Rhea" id="RHEA:13989"/>
        <dbReference type="ChEBI" id="CHEBI:58336"/>
        <dbReference type="ChEBI" id="CHEBI:58601"/>
        <dbReference type="ChEBI" id="CHEBI:58885"/>
        <dbReference type="ChEBI" id="CHEBI:66914"/>
        <dbReference type="EC" id="2.7.7.12"/>
    </reaction>
</comment>
<keyword evidence="9 10" id="KW-0119">Carbohydrate metabolism</keyword>
<comment type="pathway">
    <text evidence="3 10">Carbohydrate metabolism; galactose metabolism.</text>
</comment>
<reference evidence="13" key="2">
    <citation type="journal article" date="2021" name="PeerJ">
        <title>Extensive microbial diversity within the chicken gut microbiome revealed by metagenomics and culture.</title>
        <authorList>
            <person name="Gilroy R."/>
            <person name="Ravi A."/>
            <person name="Getino M."/>
            <person name="Pursley I."/>
            <person name="Horton D.L."/>
            <person name="Alikhan N.F."/>
            <person name="Baker D."/>
            <person name="Gharbi K."/>
            <person name="Hall N."/>
            <person name="Watson M."/>
            <person name="Adriaenssens E.M."/>
            <person name="Foster-Nyarko E."/>
            <person name="Jarju S."/>
            <person name="Secka A."/>
            <person name="Antonio M."/>
            <person name="Oren A."/>
            <person name="Chaudhuri R.R."/>
            <person name="La Ragione R."/>
            <person name="Hildebrand F."/>
            <person name="Pallen M.J."/>
        </authorList>
    </citation>
    <scope>NUCLEOTIDE SEQUENCE</scope>
    <source>
        <strain evidence="13">ChiHecec3B27-6122</strain>
    </source>
</reference>
<feature type="domain" description="Galactose-1-phosphate uridyl transferase N-terminal" evidence="11">
    <location>
        <begin position="64"/>
        <end position="231"/>
    </location>
</feature>
<dbReference type="Proteomes" id="UP000886876">
    <property type="component" value="Unassembled WGS sequence"/>
</dbReference>
<comment type="similarity">
    <text evidence="4 10">Belongs to the galactose-1-phosphate uridylyltransferase type 2 family.</text>
</comment>
<evidence type="ECO:0000256" key="2">
    <source>
        <dbReference type="ARBA" id="ARBA00004496"/>
    </source>
</evidence>
<evidence type="ECO:0000313" key="13">
    <source>
        <dbReference type="EMBL" id="HIS96707.1"/>
    </source>
</evidence>
<proteinExistence type="inferred from homology"/>
<dbReference type="EMBL" id="DVJS01000042">
    <property type="protein sequence ID" value="HIS96707.1"/>
    <property type="molecule type" value="Genomic_DNA"/>
</dbReference>
<evidence type="ECO:0000259" key="11">
    <source>
        <dbReference type="Pfam" id="PF01087"/>
    </source>
</evidence>
<dbReference type="InterPro" id="IPR005849">
    <property type="entry name" value="GalP_Utransf_N"/>
</dbReference>
<protein>
    <recommendedName>
        <fullName evidence="10">Galactose-1-phosphate uridylyltransferase</fullName>
        <shortName evidence="10">Gal-1-P uridylyltransferase</shortName>
        <ecNumber evidence="10">2.7.7.12</ecNumber>
    </recommendedName>
    <alternativeName>
        <fullName evidence="10">UDP-glucose--hexose-1-phosphate uridylyltransferase</fullName>
    </alternativeName>
</protein>
<dbReference type="AlphaFoldDB" id="A0A9D1G390"/>
<keyword evidence="8 10" id="KW-0299">Galactose metabolism</keyword>